<accession>A0A0V1GVR8</accession>
<organism evidence="1 3">
    <name type="scientific">Trichinella zimbabwensis</name>
    <dbReference type="NCBI Taxonomy" id="268475"/>
    <lineage>
        <taxon>Eukaryota</taxon>
        <taxon>Metazoa</taxon>
        <taxon>Ecdysozoa</taxon>
        <taxon>Nematoda</taxon>
        <taxon>Enoplea</taxon>
        <taxon>Dorylaimia</taxon>
        <taxon>Trichinellida</taxon>
        <taxon>Trichinellidae</taxon>
        <taxon>Trichinella</taxon>
    </lineage>
</organism>
<dbReference type="AlphaFoldDB" id="A0A0V1GVR8"/>
<evidence type="ECO:0000313" key="1">
    <source>
        <dbReference type="EMBL" id="KRZ02122.1"/>
    </source>
</evidence>
<comment type="caution">
    <text evidence="1">The sequence shown here is derived from an EMBL/GenBank/DDBJ whole genome shotgun (WGS) entry which is preliminary data.</text>
</comment>
<proteinExistence type="predicted"/>
<gene>
    <name evidence="2" type="ORF">T11_17794</name>
    <name evidence="1" type="ORF">T11_5701</name>
</gene>
<sequence length="84" mass="9304">MDSLRELIKLSTGTECECYKVSMRGSGHHPSSDICIHLIFHLLCIAFSDTISTALAEMKVAPSTLHIISEDELLMPCPVKYPNL</sequence>
<protein>
    <submittedName>
        <fullName evidence="1">Uncharacterized protein</fullName>
    </submittedName>
</protein>
<keyword evidence="3" id="KW-1185">Reference proteome</keyword>
<dbReference type="EMBL" id="JYDP01000242">
    <property type="protein sequence ID" value="KRZ02133.1"/>
    <property type="molecule type" value="Genomic_DNA"/>
</dbReference>
<reference evidence="1 3" key="1">
    <citation type="submission" date="2015-01" db="EMBL/GenBank/DDBJ databases">
        <title>Evolution of Trichinella species and genotypes.</title>
        <authorList>
            <person name="Korhonen P.K."/>
            <person name="Edoardo P."/>
            <person name="Giuseppe L.R."/>
            <person name="Gasser R.B."/>
        </authorList>
    </citation>
    <scope>NUCLEOTIDE SEQUENCE [LARGE SCALE GENOMIC DNA]</scope>
    <source>
        <strain evidence="1">ISS1029</strain>
    </source>
</reference>
<evidence type="ECO:0000313" key="2">
    <source>
        <dbReference type="EMBL" id="KRZ02133.1"/>
    </source>
</evidence>
<evidence type="ECO:0000313" key="3">
    <source>
        <dbReference type="Proteomes" id="UP000055024"/>
    </source>
</evidence>
<name>A0A0V1GVR8_9BILA</name>
<dbReference type="Proteomes" id="UP000055024">
    <property type="component" value="Unassembled WGS sequence"/>
</dbReference>
<dbReference type="EMBL" id="JYDP01000242">
    <property type="protein sequence ID" value="KRZ02122.1"/>
    <property type="molecule type" value="Genomic_DNA"/>
</dbReference>